<comment type="cofactor">
    <cofactor evidence="6 7">
        <name>Zn(2+)</name>
        <dbReference type="ChEBI" id="CHEBI:29105"/>
    </cofactor>
    <text evidence="6 7">Binds 1 zinc ion per subunit.</text>
</comment>
<dbReference type="SMART" id="SM00235">
    <property type="entry name" value="ZnMc"/>
    <property type="match status" value="1"/>
</dbReference>
<dbReference type="InterPro" id="IPR016186">
    <property type="entry name" value="C-type_lectin-like/link_sf"/>
</dbReference>
<dbReference type="PRINTS" id="PR00480">
    <property type="entry name" value="ASTACIN"/>
</dbReference>
<keyword evidence="5 6" id="KW-0482">Metalloprotease</keyword>
<feature type="binding site" evidence="6">
    <location>
        <position position="728"/>
    </location>
    <ligand>
        <name>Zn(2+)</name>
        <dbReference type="ChEBI" id="CHEBI:29105"/>
        <note>catalytic</note>
    </ligand>
</feature>
<dbReference type="SMART" id="SM00034">
    <property type="entry name" value="CLECT"/>
    <property type="match status" value="2"/>
</dbReference>
<dbReference type="Proteomes" id="UP001642540">
    <property type="component" value="Unassembled WGS sequence"/>
</dbReference>
<dbReference type="InterPro" id="IPR016187">
    <property type="entry name" value="CTDL_fold"/>
</dbReference>
<dbReference type="SUPFAM" id="SSF56436">
    <property type="entry name" value="C-type lectin-like"/>
    <property type="match status" value="2"/>
</dbReference>
<dbReference type="Gene3D" id="3.40.390.10">
    <property type="entry name" value="Collagenase (Catalytic Domain)"/>
    <property type="match status" value="1"/>
</dbReference>
<keyword evidence="4 6" id="KW-0862">Zinc</keyword>
<evidence type="ECO:0000259" key="10">
    <source>
        <dbReference type="PROSITE" id="PS51864"/>
    </source>
</evidence>
<evidence type="ECO:0000259" key="9">
    <source>
        <dbReference type="PROSITE" id="PS50041"/>
    </source>
</evidence>
<dbReference type="Gene3D" id="3.10.100.10">
    <property type="entry name" value="Mannose-Binding Protein A, subunit A"/>
    <property type="match status" value="2"/>
</dbReference>
<feature type="domain" description="C-type lectin" evidence="9">
    <location>
        <begin position="254"/>
        <end position="377"/>
    </location>
</feature>
<evidence type="ECO:0000256" key="1">
    <source>
        <dbReference type="ARBA" id="ARBA00022670"/>
    </source>
</evidence>
<keyword evidence="1 6" id="KW-0645">Protease</keyword>
<dbReference type="PROSITE" id="PS51864">
    <property type="entry name" value="ASTACIN"/>
    <property type="match status" value="1"/>
</dbReference>
<dbReference type="PANTHER" id="PTHR10127:SF780">
    <property type="entry name" value="METALLOENDOPEPTIDASE"/>
    <property type="match status" value="1"/>
</dbReference>
<dbReference type="InterPro" id="IPR001304">
    <property type="entry name" value="C-type_lectin-like"/>
</dbReference>
<evidence type="ECO:0000256" key="3">
    <source>
        <dbReference type="ARBA" id="ARBA00022801"/>
    </source>
</evidence>
<feature type="compositionally biased region" description="Low complexity" evidence="8">
    <location>
        <begin position="92"/>
        <end position="108"/>
    </location>
</feature>
<dbReference type="InterPro" id="IPR034035">
    <property type="entry name" value="Astacin-like_dom"/>
</dbReference>
<evidence type="ECO:0000256" key="2">
    <source>
        <dbReference type="ARBA" id="ARBA00022723"/>
    </source>
</evidence>
<evidence type="ECO:0000256" key="4">
    <source>
        <dbReference type="ARBA" id="ARBA00022833"/>
    </source>
</evidence>
<name>A0ABP1S0R7_9HEXA</name>
<feature type="binding site" evidence="6">
    <location>
        <position position="732"/>
    </location>
    <ligand>
        <name>Zn(2+)</name>
        <dbReference type="ChEBI" id="CHEBI:29105"/>
        <note>catalytic</note>
    </ligand>
</feature>
<feature type="binding site" evidence="6">
    <location>
        <position position="738"/>
    </location>
    <ligand>
        <name>Zn(2+)</name>
        <dbReference type="ChEBI" id="CHEBI:29105"/>
        <note>catalytic</note>
    </ligand>
</feature>
<keyword evidence="2 6" id="KW-0479">Metal-binding</keyword>
<evidence type="ECO:0000256" key="7">
    <source>
        <dbReference type="RuleBase" id="RU361183"/>
    </source>
</evidence>
<proteinExistence type="predicted"/>
<dbReference type="SUPFAM" id="SSF55486">
    <property type="entry name" value="Metalloproteases ('zincins'), catalytic domain"/>
    <property type="match status" value="1"/>
</dbReference>
<feature type="domain" description="Peptidase M12A" evidence="10">
    <location>
        <begin position="632"/>
        <end position="826"/>
    </location>
</feature>
<protein>
    <recommendedName>
        <fullName evidence="7">Metalloendopeptidase</fullName>
        <ecNumber evidence="7">3.4.24.-</ecNumber>
    </recommendedName>
</protein>
<feature type="compositionally biased region" description="Basic and acidic residues" evidence="8">
    <location>
        <begin position="40"/>
        <end position="83"/>
    </location>
</feature>
<reference evidence="11 12" key="1">
    <citation type="submission" date="2024-08" db="EMBL/GenBank/DDBJ databases">
        <authorList>
            <person name="Cucini C."/>
            <person name="Frati F."/>
        </authorList>
    </citation>
    <scope>NUCLEOTIDE SEQUENCE [LARGE SCALE GENOMIC DNA]</scope>
</reference>
<keyword evidence="12" id="KW-1185">Reference proteome</keyword>
<dbReference type="PANTHER" id="PTHR10127">
    <property type="entry name" value="DISCOIDIN, CUB, EGF, LAMININ , AND ZINC METALLOPROTEASE DOMAIN CONTAINING"/>
    <property type="match status" value="1"/>
</dbReference>
<evidence type="ECO:0000256" key="6">
    <source>
        <dbReference type="PROSITE-ProRule" id="PRU01211"/>
    </source>
</evidence>
<dbReference type="EMBL" id="CAXLJM020000141">
    <property type="protein sequence ID" value="CAL8140877.1"/>
    <property type="molecule type" value="Genomic_DNA"/>
</dbReference>
<evidence type="ECO:0000313" key="11">
    <source>
        <dbReference type="EMBL" id="CAL8140877.1"/>
    </source>
</evidence>
<feature type="region of interest" description="Disordered" evidence="8">
    <location>
        <begin position="192"/>
        <end position="220"/>
    </location>
</feature>
<organism evidence="11 12">
    <name type="scientific">Orchesella dallaii</name>
    <dbReference type="NCBI Taxonomy" id="48710"/>
    <lineage>
        <taxon>Eukaryota</taxon>
        <taxon>Metazoa</taxon>
        <taxon>Ecdysozoa</taxon>
        <taxon>Arthropoda</taxon>
        <taxon>Hexapoda</taxon>
        <taxon>Collembola</taxon>
        <taxon>Entomobryomorpha</taxon>
        <taxon>Entomobryoidea</taxon>
        <taxon>Orchesellidae</taxon>
        <taxon>Orchesellinae</taxon>
        <taxon>Orchesella</taxon>
    </lineage>
</organism>
<evidence type="ECO:0000256" key="5">
    <source>
        <dbReference type="ARBA" id="ARBA00023049"/>
    </source>
</evidence>
<dbReference type="InterPro" id="IPR024079">
    <property type="entry name" value="MetalloPept_cat_dom_sf"/>
</dbReference>
<dbReference type="PROSITE" id="PS50041">
    <property type="entry name" value="C_TYPE_LECTIN_2"/>
    <property type="match status" value="1"/>
</dbReference>
<sequence>MEKYFLVWDLKKVKTIGLDVFIRCSSGEGGELPGVPRNSNDIHLKNAESDDSSVDAKLKVETQTLEKDVQSAVSKPDDVDLTKKNNKLGVNSHQSSSESISEQPGFSSVTATPEIESEAEDPQVIPAEEGEEETEIVSKEDKKEPLSTASTETYVENSQETSEINKETPQAEVIDSSLKETSGNLSPEFLENNNSLPTYGFESDSSEPSVSVTDDDDVGFPSENLKTSMTALEVEQDTDSEDDCSQSRETLKRVGSTSKFFVENSKLYNFRGARELCSKNNLVIAEVEGLADHRTLESFTSQSITGSRFYIGLNDIKTEGVFKHANGKNITFQNFLSSQPDDQNMNEDCVTMMKESKYSPAGAADFDCNKTAYVFCMFSANSQCYNDSLETRENWKILESHGLQIVMKATKRGYFISNFQATWKNAMKYCSNKSMSLFNMDNIVTMEFFKYILKREKEFISLPMPTVQYWTSGKFLKSHMNAPIIWHTKPDLTESEERGVEKHNATFSFSGLFKWSSKKARDPGGPHGWRRDLCVSFGFDNKPYETPFLRNTNCDLPNYFICYKEYPEEDPTVEVDPPQSPIKMENVEEPEKVDERTILELEAKFHNDTENTGIMECDTTDIKYTVPLQGRNGIIPHRYRWKPYFVAYIDPEFTKDERKLISNAMFQLSQHLTRCLNFFLFRRKDKPYGDYVHIKKGTTCSSDIGRKGGAQMMELASPRCMVTGTILHEMLHALGFFHEQCRLDRDEYVNILWRNIKKDHEGNFEKFDSTAFGVPYNQISIMHYSEYAFSRNRRRTIVARDGNAVGSQKVLQSTDILKLQKMYGCHG</sequence>
<comment type="caution">
    <text evidence="6">Lacks conserved residue(s) required for the propagation of feature annotation.</text>
</comment>
<comment type="caution">
    <text evidence="11">The sequence shown here is derived from an EMBL/GenBank/DDBJ whole genome shotgun (WGS) entry which is preliminary data.</text>
</comment>
<evidence type="ECO:0000256" key="8">
    <source>
        <dbReference type="SAM" id="MobiDB-lite"/>
    </source>
</evidence>
<accession>A0ABP1S0R7</accession>
<dbReference type="Pfam" id="PF01400">
    <property type="entry name" value="Astacin"/>
    <property type="match status" value="1"/>
</dbReference>
<feature type="compositionally biased region" description="Polar residues" evidence="8">
    <location>
        <begin position="147"/>
        <end position="162"/>
    </location>
</feature>
<dbReference type="InterPro" id="IPR006026">
    <property type="entry name" value="Peptidase_Metallo"/>
</dbReference>
<dbReference type="EC" id="3.4.24.-" evidence="7"/>
<dbReference type="CDD" id="cd00037">
    <property type="entry name" value="CLECT"/>
    <property type="match status" value="1"/>
</dbReference>
<evidence type="ECO:0000313" key="12">
    <source>
        <dbReference type="Proteomes" id="UP001642540"/>
    </source>
</evidence>
<feature type="compositionally biased region" description="Basic and acidic residues" evidence="8">
    <location>
        <begin position="136"/>
        <end position="145"/>
    </location>
</feature>
<dbReference type="InterPro" id="IPR001506">
    <property type="entry name" value="Peptidase_M12A"/>
</dbReference>
<feature type="region of interest" description="Disordered" evidence="8">
    <location>
        <begin position="29"/>
        <end position="171"/>
    </location>
</feature>
<keyword evidence="3 6" id="KW-0378">Hydrolase</keyword>
<dbReference type="CDD" id="cd04280">
    <property type="entry name" value="ZnMc_astacin_like"/>
    <property type="match status" value="1"/>
</dbReference>
<dbReference type="Pfam" id="PF00059">
    <property type="entry name" value="Lectin_C"/>
    <property type="match status" value="1"/>
</dbReference>
<gene>
    <name evidence="11" type="ORF">ODALV1_LOCUS28467</name>
</gene>
<feature type="active site" evidence="6">
    <location>
        <position position="729"/>
    </location>
</feature>